<keyword evidence="2" id="KW-1185">Reference proteome</keyword>
<gene>
    <name evidence="1" type="ORF">GPA24_14110</name>
</gene>
<evidence type="ECO:0000313" key="1">
    <source>
        <dbReference type="EMBL" id="NMG16657.1"/>
    </source>
</evidence>
<evidence type="ECO:0008006" key="3">
    <source>
        <dbReference type="Google" id="ProtNLM"/>
    </source>
</evidence>
<dbReference type="EMBL" id="WTVP01000042">
    <property type="protein sequence ID" value="NMG16657.1"/>
    <property type="molecule type" value="Genomic_DNA"/>
</dbReference>
<reference evidence="1 2" key="1">
    <citation type="submission" date="2019-12" db="EMBL/GenBank/DDBJ databases">
        <title>Comparative genomics gives insights into the taxonomy of the Azoarcus-Aromatoleum group and reveals separate origins of nif in the plant-associated Azoarcus and non-plant-associated Aromatoleum sub-groups.</title>
        <authorList>
            <person name="Lafos M."/>
            <person name="Maluk M."/>
            <person name="Batista M."/>
            <person name="Junghare M."/>
            <person name="Carmona M."/>
            <person name="Faoro H."/>
            <person name="Cruz L.M."/>
            <person name="Battistoni F."/>
            <person name="De Souza E."/>
            <person name="Pedrosa F."/>
            <person name="Chen W.-M."/>
            <person name="Poole P.S."/>
            <person name="Dixon R.A."/>
            <person name="James E.K."/>
        </authorList>
    </citation>
    <scope>NUCLEOTIDE SEQUENCE [LARGE SCALE GENOMIC DNA]</scope>
    <source>
        <strain evidence="1 2">PbN1</strain>
    </source>
</reference>
<organism evidence="1 2">
    <name type="scientific">Aromatoleum bremense</name>
    <dbReference type="NCBI Taxonomy" id="76115"/>
    <lineage>
        <taxon>Bacteria</taxon>
        <taxon>Pseudomonadati</taxon>
        <taxon>Pseudomonadota</taxon>
        <taxon>Betaproteobacteria</taxon>
        <taxon>Rhodocyclales</taxon>
        <taxon>Rhodocyclaceae</taxon>
        <taxon>Aromatoleum</taxon>
    </lineage>
</organism>
<proteinExistence type="predicted"/>
<evidence type="ECO:0000313" key="2">
    <source>
        <dbReference type="Proteomes" id="UP000633943"/>
    </source>
</evidence>
<comment type="caution">
    <text evidence="1">The sequence shown here is derived from an EMBL/GenBank/DDBJ whole genome shotgun (WGS) entry which is preliminary data.</text>
</comment>
<dbReference type="RefSeq" id="WP_169203225.1">
    <property type="nucleotide sequence ID" value="NZ_CP059467.1"/>
</dbReference>
<dbReference type="Proteomes" id="UP000633943">
    <property type="component" value="Unassembled WGS sequence"/>
</dbReference>
<accession>A0ABX1NYB4</accession>
<sequence length="81" mass="8746">MRTTIDIESDVLAAAKEIARQQHTSVGKVISRLVRQSLTGAAAPQTVAHQTPAVPGFEPFPARDVIVTNELIDRLRDAEGI</sequence>
<protein>
    <recommendedName>
        <fullName evidence="3">Antitoxin</fullName>
    </recommendedName>
</protein>
<name>A0ABX1NYB4_9RHOO</name>